<reference evidence="1" key="3">
    <citation type="submission" date="2012-07" db="EMBL/GenBank/DDBJ databases">
        <authorList>
            <person name="Akiyama T."/>
            <person name="Takeshita N."/>
            <person name="Ohmagari N."/>
            <person name="Kirikae T."/>
        </authorList>
    </citation>
    <scope>NUCLEOTIDE SEQUENCE</scope>
    <source>
        <strain evidence="1">ATCC BAA-847</strain>
    </source>
</reference>
<evidence type="ECO:0000313" key="1">
    <source>
        <dbReference type="EMBL" id="BAM32169.1"/>
    </source>
</evidence>
<dbReference type="Proteomes" id="UP000005755">
    <property type="component" value="Unassembled WGS sequence"/>
</dbReference>
<accession>A0AAI8MM66</accession>
<protein>
    <submittedName>
        <fullName evidence="1">Uncharacterized protein</fullName>
    </submittedName>
</protein>
<dbReference type="EMBL" id="DS990392">
    <property type="protein sequence ID" value="EFR46711.1"/>
    <property type="molecule type" value="Genomic_DNA"/>
</dbReference>
<dbReference type="EMBL" id="AP012492">
    <property type="protein sequence ID" value="BAM32169.1"/>
    <property type="molecule type" value="Genomic_DNA"/>
</dbReference>
<evidence type="ECO:0000313" key="2">
    <source>
        <dbReference type="EMBL" id="EFR46711.1"/>
    </source>
</evidence>
<evidence type="ECO:0000313" key="4">
    <source>
        <dbReference type="Proteomes" id="UP000006036"/>
    </source>
</evidence>
<sequence>MLIENNRISIMFFRYTEDFEIAKNDYFPANKLDSILLFLEKLFNKECDGLDKRLQERCREIFLMQEKGHFFLLISIL</sequence>
<dbReference type="Proteomes" id="UP000006036">
    <property type="component" value="Chromosome 1"/>
</dbReference>
<dbReference type="RefSeq" id="WP_002956576.1">
    <property type="nucleotide sequence ID" value="NC_020555.1"/>
</dbReference>
<organism evidence="1 4">
    <name type="scientific">Helicobacter cinaedi CCUG 18818 = ATCC BAA-847</name>
    <dbReference type="NCBI Taxonomy" id="537971"/>
    <lineage>
        <taxon>Bacteria</taxon>
        <taxon>Pseudomonadati</taxon>
        <taxon>Campylobacterota</taxon>
        <taxon>Epsilonproteobacteria</taxon>
        <taxon>Campylobacterales</taxon>
        <taxon>Helicobacteraceae</taxon>
        <taxon>Helicobacter</taxon>
    </lineage>
</organism>
<dbReference type="AlphaFoldDB" id="A0AAI8MM66"/>
<name>A0AAI8MM66_9HELI</name>
<dbReference type="KEGG" id="hcb:HCBAA847_0931"/>
<reference evidence="3" key="4">
    <citation type="journal article" date="2014" name="Genome Announc.">
        <title>Draft genome sequences of six enterohepatic helicobacter species isolated from humans and one from rhesus macaques.</title>
        <authorList>
            <person name="Shen Z."/>
            <person name="Sheh A."/>
            <person name="Young S.K."/>
            <person name="Abouelliel A."/>
            <person name="Ward D.V."/>
            <person name="Earl A.M."/>
            <person name="Fox J.G."/>
        </authorList>
    </citation>
    <scope>NUCLEOTIDE SEQUENCE [LARGE SCALE GENOMIC DNA]</scope>
    <source>
        <strain evidence="3">CCUG 18818</strain>
    </source>
</reference>
<keyword evidence="3" id="KW-1185">Reference proteome</keyword>
<reference evidence="2" key="1">
    <citation type="submission" date="2008-08" db="EMBL/GenBank/DDBJ databases">
        <title>Annotation of Helicobacter cinaedi strain CCUG 18818.</title>
        <authorList>
            <consortium name="The Broad Institute Genome Sequencing Platform"/>
            <person name="Fox J.G."/>
            <person name="Shen Z."/>
            <person name="Charoenlap N."/>
            <person name="Schauer D.B."/>
            <person name="Ward D."/>
            <person name="Mehta T."/>
            <person name="Young S."/>
            <person name="Jaffe D."/>
            <person name="Gnerre S."/>
            <person name="Berlin A."/>
            <person name="Heiman D."/>
            <person name="Hepburn T."/>
            <person name="Shea T."/>
            <person name="Sykes S."/>
            <person name="Alvarado L."/>
            <person name="Kodira C."/>
            <person name="Borodovsky M."/>
            <person name="Lander E."/>
            <person name="Galagan J."/>
            <person name="Nusbaum C."/>
            <person name="Birren B."/>
        </authorList>
    </citation>
    <scope>NUCLEOTIDE SEQUENCE</scope>
    <source>
        <strain evidence="2">CCUG 18818</strain>
    </source>
</reference>
<gene>
    <name evidence="1" type="ORF">HCBAA847_0931</name>
    <name evidence="2" type="ORF">HCCG_01258</name>
</gene>
<reference evidence="1 4" key="2">
    <citation type="journal article" date="2012" name="J. Bacteriol.">
        <title>Complete Genome Sequence of Helicobacter cinaedi Type Strain ATCC BAA-847.</title>
        <authorList>
            <person name="Miyoshi-Akiyama T."/>
            <person name="Takeshita N."/>
            <person name="Ohmagari N."/>
            <person name="Kirikae T."/>
        </authorList>
    </citation>
    <scope>NUCLEOTIDE SEQUENCE [LARGE SCALE GENOMIC DNA]</scope>
    <source>
        <strain evidence="1 4">ATCC BAA-847</strain>
    </source>
</reference>
<proteinExistence type="predicted"/>
<evidence type="ECO:0000313" key="3">
    <source>
        <dbReference type="Proteomes" id="UP000005755"/>
    </source>
</evidence>